<name>A0AAE0BA35_9CHLO</name>
<proteinExistence type="predicted"/>
<evidence type="ECO:0000313" key="1">
    <source>
        <dbReference type="EMBL" id="KAK3232841.1"/>
    </source>
</evidence>
<gene>
    <name evidence="1" type="ORF">CYMTET_56825</name>
</gene>
<dbReference type="EMBL" id="LGRX02035872">
    <property type="protein sequence ID" value="KAK3232841.1"/>
    <property type="molecule type" value="Genomic_DNA"/>
</dbReference>
<sequence>MSSAITAQNVCGLSASRKSINTTTSPKGMRGSALSIPRVHNALSLKRSARETTLRAAESEVATSSKVVTVEEQRAAAKELVKYFENRNYYEEYLQSRVFGWTKNAEITNARWVMFGLLVGMMTEYATGVNFVGQVQLTITNLGFADIYE</sequence>
<evidence type="ECO:0000313" key="2">
    <source>
        <dbReference type="Proteomes" id="UP001190700"/>
    </source>
</evidence>
<dbReference type="AlphaFoldDB" id="A0AAE0BA35"/>
<comment type="caution">
    <text evidence="1">The sequence shown here is derived from an EMBL/GenBank/DDBJ whole genome shotgun (WGS) entry which is preliminary data.</text>
</comment>
<dbReference type="Proteomes" id="UP001190700">
    <property type="component" value="Unassembled WGS sequence"/>
</dbReference>
<accession>A0AAE0BA35</accession>
<protein>
    <submittedName>
        <fullName evidence="1">Uncharacterized protein</fullName>
    </submittedName>
</protein>
<reference evidence="1 2" key="1">
    <citation type="journal article" date="2015" name="Genome Biol. Evol.">
        <title>Comparative Genomics of a Bacterivorous Green Alga Reveals Evolutionary Causalities and Consequences of Phago-Mixotrophic Mode of Nutrition.</title>
        <authorList>
            <person name="Burns J.A."/>
            <person name="Paasch A."/>
            <person name="Narechania A."/>
            <person name="Kim E."/>
        </authorList>
    </citation>
    <scope>NUCLEOTIDE SEQUENCE [LARGE SCALE GENOMIC DNA]</scope>
    <source>
        <strain evidence="1 2">PLY_AMNH</strain>
    </source>
</reference>
<keyword evidence="2" id="KW-1185">Reference proteome</keyword>
<organism evidence="1 2">
    <name type="scientific">Cymbomonas tetramitiformis</name>
    <dbReference type="NCBI Taxonomy" id="36881"/>
    <lineage>
        <taxon>Eukaryota</taxon>
        <taxon>Viridiplantae</taxon>
        <taxon>Chlorophyta</taxon>
        <taxon>Pyramimonadophyceae</taxon>
        <taxon>Pyramimonadales</taxon>
        <taxon>Pyramimonadaceae</taxon>
        <taxon>Cymbomonas</taxon>
    </lineage>
</organism>
<dbReference type="SUPFAM" id="SSF103511">
    <property type="entry name" value="Chlorophyll a-b binding protein"/>
    <property type="match status" value="1"/>
</dbReference>